<dbReference type="InterPro" id="IPR058240">
    <property type="entry name" value="rSAM_sf"/>
</dbReference>
<feature type="domain" description="Radical SAM core" evidence="7">
    <location>
        <begin position="55"/>
        <end position="278"/>
    </location>
</feature>
<comment type="similarity">
    <text evidence="6">Belongs to the radical SAM superfamily. Anaerobic sulfatase-maturating enzyme family.</text>
</comment>
<name>A0AB39WKF1_9FLAO</name>
<dbReference type="EMBL" id="CP165627">
    <property type="protein sequence ID" value="XDV01028.1"/>
    <property type="molecule type" value="Genomic_DNA"/>
</dbReference>
<dbReference type="GO" id="GO:0046872">
    <property type="term" value="F:metal ion binding"/>
    <property type="evidence" value="ECO:0007669"/>
    <property type="project" value="UniProtKB-KW"/>
</dbReference>
<dbReference type="NCBIfam" id="TIGR04085">
    <property type="entry name" value="rSAM_more_4Fe4S"/>
    <property type="match status" value="1"/>
</dbReference>
<dbReference type="GO" id="GO:0016491">
    <property type="term" value="F:oxidoreductase activity"/>
    <property type="evidence" value="ECO:0007669"/>
    <property type="project" value="InterPro"/>
</dbReference>
<dbReference type="PANTHER" id="PTHR43273">
    <property type="entry name" value="ANAEROBIC SULFATASE-MATURATING ENZYME HOMOLOG ASLB-RELATED"/>
    <property type="match status" value="1"/>
</dbReference>
<dbReference type="SFLD" id="SFLDG01067">
    <property type="entry name" value="SPASM/twitch_domain_containing"/>
    <property type="match status" value="2"/>
</dbReference>
<dbReference type="RefSeq" id="WP_369764959.1">
    <property type="nucleotide sequence ID" value="NZ_CP165627.1"/>
</dbReference>
<evidence type="ECO:0000313" key="8">
    <source>
        <dbReference type="EMBL" id="XDV01028.1"/>
    </source>
</evidence>
<reference evidence="8" key="1">
    <citation type="submission" date="2024-07" db="EMBL/GenBank/DDBJ databases">
        <authorList>
            <person name="Biller S.J."/>
        </authorList>
    </citation>
    <scope>NUCLEOTIDE SEQUENCE</scope>
    <source>
        <strain evidence="8">WC2429</strain>
    </source>
</reference>
<evidence type="ECO:0000256" key="5">
    <source>
        <dbReference type="ARBA" id="ARBA00023014"/>
    </source>
</evidence>
<dbReference type="GO" id="GO:0051536">
    <property type="term" value="F:iron-sulfur cluster binding"/>
    <property type="evidence" value="ECO:0007669"/>
    <property type="project" value="UniProtKB-KW"/>
</dbReference>
<evidence type="ECO:0000259" key="7">
    <source>
        <dbReference type="PROSITE" id="PS51918"/>
    </source>
</evidence>
<dbReference type="InterPro" id="IPR023885">
    <property type="entry name" value="4Fe4S-binding_SPASM_dom"/>
</dbReference>
<evidence type="ECO:0000256" key="3">
    <source>
        <dbReference type="ARBA" id="ARBA00022723"/>
    </source>
</evidence>
<evidence type="ECO:0000256" key="4">
    <source>
        <dbReference type="ARBA" id="ARBA00023004"/>
    </source>
</evidence>
<evidence type="ECO:0000256" key="2">
    <source>
        <dbReference type="ARBA" id="ARBA00022691"/>
    </source>
</evidence>
<dbReference type="AlphaFoldDB" id="A0AB39WKF1"/>
<keyword evidence="4" id="KW-0408">Iron</keyword>
<dbReference type="CDD" id="cd01335">
    <property type="entry name" value="Radical_SAM"/>
    <property type="match status" value="1"/>
</dbReference>
<dbReference type="SFLD" id="SFLDS00029">
    <property type="entry name" value="Radical_SAM"/>
    <property type="match status" value="2"/>
</dbReference>
<accession>A0AB39WKF1</accession>
<dbReference type="SFLD" id="SFLDG01386">
    <property type="entry name" value="main_SPASM_domain-containing"/>
    <property type="match status" value="2"/>
</dbReference>
<keyword evidence="5" id="KW-0411">Iron-sulfur</keyword>
<protein>
    <submittedName>
        <fullName evidence="8">Radical SAM protein</fullName>
    </submittedName>
</protein>
<dbReference type="SFLD" id="SFLDG01384">
    <property type="entry name" value="thioether_bond_formation_requi"/>
    <property type="match status" value="1"/>
</dbReference>
<organism evidence="8">
    <name type="scientific">Flavobacterium sp. WC2429</name>
    <dbReference type="NCBI Taxonomy" id="3234140"/>
    <lineage>
        <taxon>Bacteria</taxon>
        <taxon>Pseudomonadati</taxon>
        <taxon>Bacteroidota</taxon>
        <taxon>Flavobacteriia</taxon>
        <taxon>Flavobacteriales</taxon>
        <taxon>Flavobacteriaceae</taxon>
        <taxon>Flavobacterium</taxon>
    </lineage>
</organism>
<dbReference type="InterPro" id="IPR013785">
    <property type="entry name" value="Aldolase_TIM"/>
</dbReference>
<dbReference type="Gene3D" id="3.20.20.70">
    <property type="entry name" value="Aldolase class I"/>
    <property type="match status" value="1"/>
</dbReference>
<dbReference type="Pfam" id="PF04055">
    <property type="entry name" value="Radical_SAM"/>
    <property type="match status" value="1"/>
</dbReference>
<dbReference type="PANTHER" id="PTHR43273:SF3">
    <property type="entry name" value="ANAEROBIC SULFATASE-MATURATING ENZYME HOMOLOG ASLB-RELATED"/>
    <property type="match status" value="1"/>
</dbReference>
<proteinExistence type="inferred from homology"/>
<dbReference type="SUPFAM" id="SSF102114">
    <property type="entry name" value="Radical SAM enzymes"/>
    <property type="match status" value="1"/>
</dbReference>
<dbReference type="SFLD" id="SFLDG01072">
    <property type="entry name" value="dehydrogenase_like"/>
    <property type="match status" value="1"/>
</dbReference>
<keyword evidence="3" id="KW-0479">Metal-binding</keyword>
<sequence length="424" mass="49195">MKILNNLYQAISANRHKSNYNSNIVKTIEYIEKEYLNKVHSVLFDLKEQVPEIKSNFSGFLIKPVSDRCNLGCSYCYESPNSYEASTEKLDVLNLEKIIIQILENSGEFANFYWHGGEPLLAGLEYYKKAVSIQSKLKMDKKIINAIQTNGVLLNNEWLDFFQENNFKISLSFDGPKEIHDSRRFYKNQKGSYEDVVKVFLQLSERNIPIHVITVAHESLKDNYEAYYNEIKKWNIKTFDIHPNFQNHKNYIDPVIFSEIIISIFNLWNDDHEYRTFVPVKDFIASMVKGQPETCYHAGKCSSILAIDGNGDFLSCTRPFNKKMYTFGNLKTNYNLTTVKSNKNFITFQENDNIAINQTKNCKWGKICNNGCPQHRVKNSKNLVDGNSVFCTCHSNSVGGYYAIWDHFFNYLNNKFTSEISKSF</sequence>
<gene>
    <name evidence="8" type="ORF">AB3G32_11900</name>
</gene>
<dbReference type="PROSITE" id="PS51918">
    <property type="entry name" value="RADICAL_SAM"/>
    <property type="match status" value="1"/>
</dbReference>
<comment type="cofactor">
    <cofactor evidence="1">
        <name>[4Fe-4S] cluster</name>
        <dbReference type="ChEBI" id="CHEBI:49883"/>
    </cofactor>
</comment>
<evidence type="ECO:0000256" key="1">
    <source>
        <dbReference type="ARBA" id="ARBA00001966"/>
    </source>
</evidence>
<dbReference type="InterPro" id="IPR007197">
    <property type="entry name" value="rSAM"/>
</dbReference>
<keyword evidence="2" id="KW-0949">S-adenosyl-L-methionine</keyword>
<evidence type="ECO:0000256" key="6">
    <source>
        <dbReference type="ARBA" id="ARBA00023601"/>
    </source>
</evidence>
<dbReference type="InterPro" id="IPR023867">
    <property type="entry name" value="Sulphatase_maturase_rSAM"/>
</dbReference>